<evidence type="ECO:0000256" key="5">
    <source>
        <dbReference type="ARBA" id="ARBA00022989"/>
    </source>
</evidence>
<dbReference type="Proteomes" id="UP000186074">
    <property type="component" value="Chromosome"/>
</dbReference>
<keyword evidence="7" id="KW-0479">Metal-binding</keyword>
<dbReference type="GO" id="GO:0046872">
    <property type="term" value="F:metal ion binding"/>
    <property type="evidence" value="ECO:0007669"/>
    <property type="project" value="UniProtKB-KW"/>
</dbReference>
<dbReference type="GO" id="GO:0009103">
    <property type="term" value="P:lipopolysaccharide biosynthetic process"/>
    <property type="evidence" value="ECO:0007669"/>
    <property type="project" value="TreeGrafter"/>
</dbReference>
<feature type="transmembrane region" description="Helical" evidence="9">
    <location>
        <begin position="131"/>
        <end position="152"/>
    </location>
</feature>
<evidence type="ECO:0000256" key="9">
    <source>
        <dbReference type="SAM" id="Phobius"/>
    </source>
</evidence>
<accession>A0A1P8KNN8</accession>
<sequence length="373" mass="42100">MTPTLIIFSLALFYLTYFSIKRFIKLAPTLNLVDVPNHRSSHKVATPRGAGIVFGLIFIVGLIVFNLNIFSEIKFIVLSILIIYICGVLDDIYTLSSKTKLIFIILASTIAYFSGVQITNIGNFFGFEFNLGFLAFPFTLFAVVAFTNALNLSDGLDGLAGSLSVIILTALLAIGVIYQDDMLIIWPSILISIILAFLLLNWYPAKVFMGDSGSLLLGFIIAILSIKAIEYVNPVSILFLAAVPILDTLTVFRRRIQRSQSPFTADKNHLHHILNNIKQDKKFTVKMLILMQLSFTVIFIQVHKQNDLINLLTFVLLFLVFFNLFDPRARKRAADARLKKKYQKEKKKKKNLKEKLGLIKKNKKNDDNIEGNI</sequence>
<feature type="transmembrane region" description="Helical" evidence="9">
    <location>
        <begin position="101"/>
        <end position="125"/>
    </location>
</feature>
<keyword evidence="3" id="KW-0808">Transferase</keyword>
<organism evidence="10 11">
    <name type="scientific">Poseidonibacter parvus</name>
    <dbReference type="NCBI Taxonomy" id="1850254"/>
    <lineage>
        <taxon>Bacteria</taxon>
        <taxon>Pseudomonadati</taxon>
        <taxon>Campylobacterota</taxon>
        <taxon>Epsilonproteobacteria</taxon>
        <taxon>Campylobacterales</taxon>
        <taxon>Arcobacteraceae</taxon>
        <taxon>Poseidonibacter</taxon>
    </lineage>
</organism>
<dbReference type="PROSITE" id="PS01348">
    <property type="entry name" value="MRAY_2"/>
    <property type="match status" value="1"/>
</dbReference>
<feature type="transmembrane region" description="Helical" evidence="9">
    <location>
        <begin position="45"/>
        <end position="67"/>
    </location>
</feature>
<evidence type="ECO:0008006" key="12">
    <source>
        <dbReference type="Google" id="ProtNLM"/>
    </source>
</evidence>
<feature type="transmembrane region" description="Helical" evidence="9">
    <location>
        <begin position="210"/>
        <end position="229"/>
    </location>
</feature>
<keyword evidence="11" id="KW-1185">Reference proteome</keyword>
<keyword evidence="6 9" id="KW-0472">Membrane</keyword>
<dbReference type="GO" id="GO:0071555">
    <property type="term" value="P:cell wall organization"/>
    <property type="evidence" value="ECO:0007669"/>
    <property type="project" value="TreeGrafter"/>
</dbReference>
<dbReference type="OrthoDB" id="9783652at2"/>
<dbReference type="InterPro" id="IPR018480">
    <property type="entry name" value="PNAcMuramoyl-5peptid_Trfase_CS"/>
</dbReference>
<feature type="transmembrane region" description="Helical" evidence="9">
    <location>
        <begin position="73"/>
        <end position="89"/>
    </location>
</feature>
<keyword evidence="7" id="KW-0460">Magnesium</keyword>
<protein>
    <recommendedName>
        <fullName evidence="12">Undecaprenyl-phosphate alpha-N-acetylglucosaminyl 1-phosphate transferase</fullName>
    </recommendedName>
</protein>
<dbReference type="AlphaFoldDB" id="A0A1P8KNN8"/>
<gene>
    <name evidence="10" type="ORF">LPB137_10330</name>
</gene>
<dbReference type="CDD" id="cd06853">
    <property type="entry name" value="GT_WecA_like"/>
    <property type="match status" value="1"/>
</dbReference>
<dbReference type="PANTHER" id="PTHR22926">
    <property type="entry name" value="PHOSPHO-N-ACETYLMURAMOYL-PENTAPEPTIDE-TRANSFERASE"/>
    <property type="match status" value="1"/>
</dbReference>
<comment type="subcellular location">
    <subcellularLocation>
        <location evidence="1">Cell membrane</location>
        <topology evidence="1">Multi-pass membrane protein</topology>
    </subcellularLocation>
</comment>
<dbReference type="Pfam" id="PF00953">
    <property type="entry name" value="Glycos_transf_4"/>
    <property type="match status" value="1"/>
</dbReference>
<dbReference type="InterPro" id="IPR000715">
    <property type="entry name" value="Glycosyl_transferase_4"/>
</dbReference>
<evidence type="ECO:0000256" key="1">
    <source>
        <dbReference type="ARBA" id="ARBA00004651"/>
    </source>
</evidence>
<feature type="region of interest" description="Disordered" evidence="8">
    <location>
        <begin position="340"/>
        <end position="359"/>
    </location>
</feature>
<proteinExistence type="predicted"/>
<dbReference type="GO" id="GO:0005886">
    <property type="term" value="C:plasma membrane"/>
    <property type="evidence" value="ECO:0007669"/>
    <property type="project" value="UniProtKB-SubCell"/>
</dbReference>
<feature type="transmembrane region" description="Helical" evidence="9">
    <location>
        <begin position="283"/>
        <end position="302"/>
    </location>
</feature>
<evidence type="ECO:0000256" key="4">
    <source>
        <dbReference type="ARBA" id="ARBA00022692"/>
    </source>
</evidence>
<dbReference type="STRING" id="1850254.LPB137_10330"/>
<feature type="transmembrane region" description="Helical" evidence="9">
    <location>
        <begin position="6"/>
        <end position="24"/>
    </location>
</feature>
<dbReference type="RefSeq" id="WP_076087716.1">
    <property type="nucleotide sequence ID" value="NZ_CP019070.1"/>
</dbReference>
<keyword evidence="5 9" id="KW-1133">Transmembrane helix</keyword>
<dbReference type="PANTHER" id="PTHR22926:SF3">
    <property type="entry name" value="UNDECAPRENYL-PHOSPHATE ALPHA-N-ACETYLGLUCOSAMINYL 1-PHOSPHATE TRANSFERASE"/>
    <property type="match status" value="1"/>
</dbReference>
<evidence type="ECO:0000313" key="11">
    <source>
        <dbReference type="Proteomes" id="UP000186074"/>
    </source>
</evidence>
<feature type="binding site" evidence="7">
    <location>
        <position position="151"/>
    </location>
    <ligand>
        <name>Mg(2+)</name>
        <dbReference type="ChEBI" id="CHEBI:18420"/>
    </ligand>
</feature>
<feature type="transmembrane region" description="Helical" evidence="9">
    <location>
        <begin position="184"/>
        <end position="203"/>
    </location>
</feature>
<comment type="cofactor">
    <cofactor evidence="7">
        <name>Mg(2+)</name>
        <dbReference type="ChEBI" id="CHEBI:18420"/>
    </cofactor>
</comment>
<feature type="transmembrane region" description="Helical" evidence="9">
    <location>
        <begin position="159"/>
        <end position="178"/>
    </location>
</feature>
<dbReference type="KEGG" id="alp:LPB137_10330"/>
<dbReference type="EMBL" id="CP019070">
    <property type="protein sequence ID" value="APW66212.1"/>
    <property type="molecule type" value="Genomic_DNA"/>
</dbReference>
<dbReference type="GO" id="GO:0044038">
    <property type="term" value="P:cell wall macromolecule biosynthetic process"/>
    <property type="evidence" value="ECO:0007669"/>
    <property type="project" value="TreeGrafter"/>
</dbReference>
<evidence type="ECO:0000256" key="2">
    <source>
        <dbReference type="ARBA" id="ARBA00022475"/>
    </source>
</evidence>
<feature type="transmembrane region" description="Helical" evidence="9">
    <location>
        <begin position="308"/>
        <end position="325"/>
    </location>
</feature>
<keyword evidence="2" id="KW-1003">Cell membrane</keyword>
<evidence type="ECO:0000313" key="10">
    <source>
        <dbReference type="EMBL" id="APW66212.1"/>
    </source>
</evidence>
<reference evidence="10 11" key="1">
    <citation type="submission" date="2017-01" db="EMBL/GenBank/DDBJ databases">
        <title>Genome sequencing of Arcobacter sp. LPB0137.</title>
        <authorList>
            <person name="Lee G.-W."/>
            <person name="Yi H."/>
        </authorList>
    </citation>
    <scope>NUCLEOTIDE SEQUENCE [LARGE SCALE GENOMIC DNA]</scope>
    <source>
        <strain evidence="10 11">LPB0137</strain>
    </source>
</reference>
<name>A0A1P8KNN8_9BACT</name>
<evidence type="ECO:0000256" key="3">
    <source>
        <dbReference type="ARBA" id="ARBA00022679"/>
    </source>
</evidence>
<feature type="binding site" evidence="7">
    <location>
        <position position="211"/>
    </location>
    <ligand>
        <name>Mg(2+)</name>
        <dbReference type="ChEBI" id="CHEBI:18420"/>
    </ligand>
</feature>
<evidence type="ECO:0000256" key="7">
    <source>
        <dbReference type="PIRSR" id="PIRSR600715-1"/>
    </source>
</evidence>
<dbReference type="GO" id="GO:0016780">
    <property type="term" value="F:phosphotransferase activity, for other substituted phosphate groups"/>
    <property type="evidence" value="ECO:0007669"/>
    <property type="project" value="InterPro"/>
</dbReference>
<evidence type="ECO:0000256" key="6">
    <source>
        <dbReference type="ARBA" id="ARBA00023136"/>
    </source>
</evidence>
<keyword evidence="4 9" id="KW-0812">Transmembrane</keyword>
<evidence type="ECO:0000256" key="8">
    <source>
        <dbReference type="SAM" id="MobiDB-lite"/>
    </source>
</evidence>